<protein>
    <submittedName>
        <fullName evidence="4">Flp pilus assembly protein TadD, contains TPR repeats</fullName>
    </submittedName>
</protein>
<accession>A0AAN4UU59</accession>
<dbReference type="PROSITE" id="PS50005">
    <property type="entry name" value="TPR"/>
    <property type="match status" value="1"/>
</dbReference>
<evidence type="ECO:0000313" key="5">
    <source>
        <dbReference type="Proteomes" id="UP000199541"/>
    </source>
</evidence>
<reference evidence="4 5" key="2">
    <citation type="submission" date="2016-10" db="EMBL/GenBank/DDBJ databases">
        <authorList>
            <person name="Varghese N."/>
            <person name="Submissions S."/>
        </authorList>
    </citation>
    <scope>NUCLEOTIDE SEQUENCE [LARGE SCALE GENOMIC DNA]</scope>
    <source>
        <strain evidence="4 5">DSM 24802</strain>
    </source>
</reference>
<dbReference type="SMART" id="SM00028">
    <property type="entry name" value="TPR"/>
    <property type="match status" value="2"/>
</dbReference>
<reference evidence="3" key="1">
    <citation type="journal article" date="2014" name="Int. J. Syst. Evol. Microbiol.">
        <title>Complete genome sequence of Corynebacterium casei LMG S-19264T (=DSM 44701T), isolated from a smear-ripened cheese.</title>
        <authorList>
            <consortium name="US DOE Joint Genome Institute (JGI-PGF)"/>
            <person name="Walter F."/>
            <person name="Albersmeier A."/>
            <person name="Kalinowski J."/>
            <person name="Ruckert C."/>
        </authorList>
    </citation>
    <scope>NUCLEOTIDE SEQUENCE</scope>
    <source>
        <strain evidence="3">CGMCC 1.10859</strain>
    </source>
</reference>
<evidence type="ECO:0000313" key="4">
    <source>
        <dbReference type="EMBL" id="SDX47101.1"/>
    </source>
</evidence>
<organism evidence="3 6">
    <name type="scientific">Allgaiera indica</name>
    <dbReference type="NCBI Taxonomy" id="765699"/>
    <lineage>
        <taxon>Bacteria</taxon>
        <taxon>Pseudomonadati</taxon>
        <taxon>Pseudomonadota</taxon>
        <taxon>Alphaproteobacteria</taxon>
        <taxon>Rhodobacterales</taxon>
        <taxon>Paracoccaceae</taxon>
        <taxon>Allgaiera</taxon>
    </lineage>
</organism>
<dbReference type="SUPFAM" id="SSF48452">
    <property type="entry name" value="TPR-like"/>
    <property type="match status" value="1"/>
</dbReference>
<dbReference type="EMBL" id="FNOB01000017">
    <property type="protein sequence ID" value="SDX47101.1"/>
    <property type="molecule type" value="Genomic_DNA"/>
</dbReference>
<dbReference type="Proteomes" id="UP000634647">
    <property type="component" value="Unassembled WGS sequence"/>
</dbReference>
<sequence length="284" mass="31364">MRHFFLPGLCLMGAFALSACTDQTARVQKAVQSVKASDEQSLNEIMLTVADPREAVAYFQKGAAAKPNDMSMLRGLAKSLVRAQEPEQGAEVWAHIVSMPGATNEDRVAQADALIRANKWKKAEQVLNAINPTYETFDRYRLEAMVADSRKQWKKADSFYATAAGMTTQPAGIYNNWGFSKLTRGDYAGAEKLFYKALSYDPNLFTAKNNLVLARGAQRKYDLPVIPMTQVERAKLLYTLALTAVKQGDVATGKSLLKDAIDTNPRYFPDAQRALDALENNPNG</sequence>
<keyword evidence="5" id="KW-1185">Reference proteome</keyword>
<keyword evidence="1" id="KW-0802">TPR repeat</keyword>
<dbReference type="PROSITE" id="PS51257">
    <property type="entry name" value="PROKAR_LIPOPROTEIN"/>
    <property type="match status" value="1"/>
</dbReference>
<dbReference type="InterPro" id="IPR019734">
    <property type="entry name" value="TPR_rpt"/>
</dbReference>
<evidence type="ECO:0000256" key="1">
    <source>
        <dbReference type="PROSITE-ProRule" id="PRU00339"/>
    </source>
</evidence>
<dbReference type="InterPro" id="IPR011990">
    <property type="entry name" value="TPR-like_helical_dom_sf"/>
</dbReference>
<dbReference type="RefSeq" id="WP_035837818.1">
    <property type="nucleotide sequence ID" value="NZ_BNAB01000018.1"/>
</dbReference>
<evidence type="ECO:0000313" key="6">
    <source>
        <dbReference type="Proteomes" id="UP000634647"/>
    </source>
</evidence>
<dbReference type="Proteomes" id="UP000199541">
    <property type="component" value="Unassembled WGS sequence"/>
</dbReference>
<name>A0AAN4UU59_9RHOB</name>
<feature type="repeat" description="TPR" evidence="1">
    <location>
        <begin position="171"/>
        <end position="204"/>
    </location>
</feature>
<dbReference type="EMBL" id="BNAB01000018">
    <property type="protein sequence ID" value="GHE04697.1"/>
    <property type="molecule type" value="Genomic_DNA"/>
</dbReference>
<feature type="chain" id="PRO_5042926115" evidence="2">
    <location>
        <begin position="20"/>
        <end position="284"/>
    </location>
</feature>
<evidence type="ECO:0000313" key="3">
    <source>
        <dbReference type="EMBL" id="GHE04697.1"/>
    </source>
</evidence>
<comment type="caution">
    <text evidence="3">The sequence shown here is derived from an EMBL/GenBank/DDBJ whole genome shotgun (WGS) entry which is preliminary data.</text>
</comment>
<reference evidence="3" key="3">
    <citation type="submission" date="2023-06" db="EMBL/GenBank/DDBJ databases">
        <authorList>
            <person name="Sun Q."/>
            <person name="Zhou Y."/>
        </authorList>
    </citation>
    <scope>NUCLEOTIDE SEQUENCE</scope>
    <source>
        <strain evidence="3">CGMCC 1.10859</strain>
    </source>
</reference>
<dbReference type="Gene3D" id="1.25.40.10">
    <property type="entry name" value="Tetratricopeptide repeat domain"/>
    <property type="match status" value="1"/>
</dbReference>
<evidence type="ECO:0000256" key="2">
    <source>
        <dbReference type="SAM" id="SignalP"/>
    </source>
</evidence>
<keyword evidence="2" id="KW-0732">Signal</keyword>
<feature type="signal peptide" evidence="2">
    <location>
        <begin position="1"/>
        <end position="19"/>
    </location>
</feature>
<gene>
    <name evidence="3" type="ORF">GCM10008024_32780</name>
    <name evidence="4" type="ORF">SAMN05444006_11722</name>
</gene>
<dbReference type="AlphaFoldDB" id="A0AAN4UU59"/>
<proteinExistence type="predicted"/>